<sequence length="242" mass="25710">MSPGERPEQTACLLAHSDAAYVLGALSPMERLEYERHLPTCEPCRRSVAQLAGVPGLLGRVPVSAVEDPAPEDPVPPAVLPALVARVRREQRRRTVLLSLGAAAAVAAVAVGAAAFQANQDDGRSPEAVPTTASPSVAPFREMKVVEDWGMAAQVSLTSEDGGTNVQVNCTYPDESASTGHAYHYVLVAFTRDGGSRWVTDWWAAPGDPPKLIPGFTGIQLADMTKVEVQSDHGTPILRLKL</sequence>
<evidence type="ECO:0000259" key="4">
    <source>
        <dbReference type="Pfam" id="PF13490"/>
    </source>
</evidence>
<keyword evidence="3" id="KW-0472">Membrane</keyword>
<comment type="caution">
    <text evidence="5">The sequence shown here is derived from an EMBL/GenBank/DDBJ whole genome shotgun (WGS) entry which is preliminary data.</text>
</comment>
<name>A0A930YB09_9ACTN</name>
<dbReference type="InterPro" id="IPR041916">
    <property type="entry name" value="Anti_sigma_zinc_sf"/>
</dbReference>
<keyword evidence="6" id="KW-1185">Reference proteome</keyword>
<accession>A0A930YB09</accession>
<organism evidence="5 6">
    <name type="scientific">Nocardioides islandensis</name>
    <dbReference type="NCBI Taxonomy" id="433663"/>
    <lineage>
        <taxon>Bacteria</taxon>
        <taxon>Bacillati</taxon>
        <taxon>Actinomycetota</taxon>
        <taxon>Actinomycetes</taxon>
        <taxon>Propionibacteriales</taxon>
        <taxon>Nocardioidaceae</taxon>
        <taxon>Nocardioides</taxon>
    </lineage>
</organism>
<evidence type="ECO:0000313" key="5">
    <source>
        <dbReference type="EMBL" id="MBF4761576.1"/>
    </source>
</evidence>
<evidence type="ECO:0000256" key="1">
    <source>
        <dbReference type="ARBA" id="ARBA00023015"/>
    </source>
</evidence>
<keyword evidence="1" id="KW-0805">Transcription regulation</keyword>
<reference evidence="5" key="1">
    <citation type="submission" date="2020-11" db="EMBL/GenBank/DDBJ databases">
        <title>Nocardioides sp. nov., isolated from Soil of Cynanchum wilfordii Hemsley rhizosphere.</title>
        <authorList>
            <person name="Lee J.-S."/>
            <person name="Suh M.K."/>
            <person name="Kim J.-S."/>
        </authorList>
    </citation>
    <scope>NUCLEOTIDE SEQUENCE</scope>
    <source>
        <strain evidence="5">KCTC 19275</strain>
    </source>
</reference>
<protein>
    <submittedName>
        <fullName evidence="5">Zf-HC2 domain-containing protein</fullName>
    </submittedName>
</protein>
<keyword evidence="3" id="KW-1133">Transmembrane helix</keyword>
<dbReference type="Pfam" id="PF13490">
    <property type="entry name" value="zf-HC2"/>
    <property type="match status" value="1"/>
</dbReference>
<dbReference type="AlphaFoldDB" id="A0A930YB09"/>
<proteinExistence type="predicted"/>
<gene>
    <name evidence="5" type="ORF">ISU07_00420</name>
</gene>
<keyword evidence="2" id="KW-0804">Transcription</keyword>
<dbReference type="Gene3D" id="1.10.10.1320">
    <property type="entry name" value="Anti-sigma factor, zinc-finger domain"/>
    <property type="match status" value="1"/>
</dbReference>
<dbReference type="EMBL" id="JADKPN010000001">
    <property type="protein sequence ID" value="MBF4761576.1"/>
    <property type="molecule type" value="Genomic_DNA"/>
</dbReference>
<dbReference type="InterPro" id="IPR027383">
    <property type="entry name" value="Znf_put"/>
</dbReference>
<dbReference type="RefSeq" id="WP_194704788.1">
    <property type="nucleotide sequence ID" value="NZ_JADKPN010000001.1"/>
</dbReference>
<keyword evidence="3" id="KW-0812">Transmembrane</keyword>
<evidence type="ECO:0000256" key="3">
    <source>
        <dbReference type="SAM" id="Phobius"/>
    </source>
</evidence>
<feature type="domain" description="Putative zinc-finger" evidence="4">
    <location>
        <begin position="20"/>
        <end position="45"/>
    </location>
</feature>
<evidence type="ECO:0000313" key="6">
    <source>
        <dbReference type="Proteomes" id="UP000640489"/>
    </source>
</evidence>
<dbReference type="Proteomes" id="UP000640489">
    <property type="component" value="Unassembled WGS sequence"/>
</dbReference>
<evidence type="ECO:0000256" key="2">
    <source>
        <dbReference type="ARBA" id="ARBA00023163"/>
    </source>
</evidence>
<feature type="transmembrane region" description="Helical" evidence="3">
    <location>
        <begin position="96"/>
        <end position="116"/>
    </location>
</feature>